<sequence length="84" mass="9236">MKQKTKQAKNNDCDTARVCSLSPSSTGVLPSKGSSVMLLQMFAEAVDIALLLCLGLEGCCNCVTWKLYRLSFQNGTFLKEELEK</sequence>
<organism evidence="1 2">
    <name type="scientific">Cercocebus atys</name>
    <name type="common">Sooty mangabey</name>
    <name type="synonym">Cercocebus torquatus atys</name>
    <dbReference type="NCBI Taxonomy" id="9531"/>
    <lineage>
        <taxon>Eukaryota</taxon>
        <taxon>Metazoa</taxon>
        <taxon>Chordata</taxon>
        <taxon>Craniata</taxon>
        <taxon>Vertebrata</taxon>
        <taxon>Euteleostomi</taxon>
        <taxon>Mammalia</taxon>
        <taxon>Eutheria</taxon>
        <taxon>Euarchontoglires</taxon>
        <taxon>Primates</taxon>
        <taxon>Haplorrhini</taxon>
        <taxon>Catarrhini</taxon>
        <taxon>Cercopithecidae</taxon>
        <taxon>Cercopithecinae</taxon>
        <taxon>Cercocebus</taxon>
    </lineage>
</organism>
<reference evidence="1" key="1">
    <citation type="submission" date="2025-08" db="UniProtKB">
        <authorList>
            <consortium name="Ensembl"/>
        </authorList>
    </citation>
    <scope>IDENTIFICATION</scope>
</reference>
<protein>
    <submittedName>
        <fullName evidence="1">Uncharacterized protein</fullName>
    </submittedName>
</protein>
<dbReference type="AlphaFoldDB" id="A0A2K5KUJ1"/>
<evidence type="ECO:0000313" key="2">
    <source>
        <dbReference type="Proteomes" id="UP000233060"/>
    </source>
</evidence>
<dbReference type="Ensembl" id="ENSCATT00000017579.1">
    <property type="protein sequence ID" value="ENSCATP00000004352.1"/>
    <property type="gene ID" value="ENSCATG00000015438.1"/>
</dbReference>
<dbReference type="Bgee" id="ENSCATG00000015438">
    <property type="expression patterns" value="Expressed in cerebellum and 7 other cell types or tissues"/>
</dbReference>
<evidence type="ECO:0000313" key="1">
    <source>
        <dbReference type="Ensembl" id="ENSCATP00000004352.1"/>
    </source>
</evidence>
<dbReference type="GeneTree" id="ENSGT00910000147744"/>
<name>A0A2K5KUJ1_CERAT</name>
<dbReference type="OMA" id="EGCRNCV"/>
<keyword evidence="2" id="KW-1185">Reference proteome</keyword>
<proteinExistence type="predicted"/>
<accession>A0A2K5KUJ1</accession>
<reference evidence="1" key="2">
    <citation type="submission" date="2025-09" db="UniProtKB">
        <authorList>
            <consortium name="Ensembl"/>
        </authorList>
    </citation>
    <scope>IDENTIFICATION</scope>
</reference>
<dbReference type="Proteomes" id="UP000233060">
    <property type="component" value="Unassembled WGS sequence"/>
</dbReference>